<evidence type="ECO:0000256" key="8">
    <source>
        <dbReference type="SAM" id="Phobius"/>
    </source>
</evidence>
<dbReference type="Proteomes" id="UP001162891">
    <property type="component" value="Chromosome"/>
</dbReference>
<keyword evidence="11" id="KW-1185">Reference proteome</keyword>
<keyword evidence="3" id="KW-0813">Transport</keyword>
<keyword evidence="5 8" id="KW-0812">Transmembrane</keyword>
<keyword evidence="6 8" id="KW-1133">Transmembrane helix</keyword>
<dbReference type="EMBL" id="AP025591">
    <property type="protein sequence ID" value="BDG04517.1"/>
    <property type="molecule type" value="Genomic_DNA"/>
</dbReference>
<dbReference type="PANTHER" id="PTHR30294">
    <property type="entry name" value="MEMBRANE COMPONENT OF ABC TRANSPORTER YHHJ-RELATED"/>
    <property type="match status" value="1"/>
</dbReference>
<dbReference type="PANTHER" id="PTHR30294:SF29">
    <property type="entry name" value="MULTIDRUG ABC TRANSPORTER PERMEASE YBHS-RELATED"/>
    <property type="match status" value="1"/>
</dbReference>
<name>A0ABM7WYA8_9BACT</name>
<feature type="transmembrane region" description="Helical" evidence="8">
    <location>
        <begin position="30"/>
        <end position="49"/>
    </location>
</feature>
<evidence type="ECO:0000256" key="1">
    <source>
        <dbReference type="ARBA" id="ARBA00004651"/>
    </source>
</evidence>
<proteinExistence type="inferred from homology"/>
<evidence type="ECO:0000259" key="9">
    <source>
        <dbReference type="PROSITE" id="PS51012"/>
    </source>
</evidence>
<feature type="transmembrane region" description="Helical" evidence="8">
    <location>
        <begin position="298"/>
        <end position="319"/>
    </location>
</feature>
<gene>
    <name evidence="10" type="primary">ybhR</name>
    <name evidence="10" type="ORF">AMOR_35130</name>
</gene>
<organism evidence="10 11">
    <name type="scientific">Anaeromyxobacter oryzae</name>
    <dbReference type="NCBI Taxonomy" id="2918170"/>
    <lineage>
        <taxon>Bacteria</taxon>
        <taxon>Pseudomonadati</taxon>
        <taxon>Myxococcota</taxon>
        <taxon>Myxococcia</taxon>
        <taxon>Myxococcales</taxon>
        <taxon>Cystobacterineae</taxon>
        <taxon>Anaeromyxobacteraceae</taxon>
        <taxon>Anaeromyxobacter</taxon>
    </lineage>
</organism>
<dbReference type="Gene3D" id="3.40.1710.10">
    <property type="entry name" value="abc type-2 transporter like domain"/>
    <property type="match status" value="1"/>
</dbReference>
<evidence type="ECO:0000256" key="6">
    <source>
        <dbReference type="ARBA" id="ARBA00022989"/>
    </source>
</evidence>
<evidence type="ECO:0000256" key="7">
    <source>
        <dbReference type="ARBA" id="ARBA00023136"/>
    </source>
</evidence>
<evidence type="ECO:0000256" key="3">
    <source>
        <dbReference type="ARBA" id="ARBA00022448"/>
    </source>
</evidence>
<dbReference type="Pfam" id="PF12698">
    <property type="entry name" value="ABC2_membrane_3"/>
    <property type="match status" value="1"/>
</dbReference>
<feature type="domain" description="ABC transmembrane type-2" evidence="9">
    <location>
        <begin position="153"/>
        <end position="380"/>
    </location>
</feature>
<feature type="transmembrane region" description="Helical" evidence="8">
    <location>
        <begin position="230"/>
        <end position="263"/>
    </location>
</feature>
<keyword evidence="4" id="KW-1003">Cell membrane</keyword>
<feature type="transmembrane region" description="Helical" evidence="8">
    <location>
        <begin position="355"/>
        <end position="375"/>
    </location>
</feature>
<sequence length="382" mass="40876">MTAPLRPSGRVQLAAVFRKEVQQTIRDRRVMFLLLVAPLIQTVVFGFAVDFDVDRVATVVVDRDRTAGSREDARRLLADGTLERAGSATSAEAANRAIDDGRAAAALVIPPRAEADLLAGRGERVQVLLDGTDPNRTTVSGSAVSRYFGERSEALARDRIEARGAPPPAQLVLVPRIAYNPGLETAIYMVPGIAAMLLVIVTTFTSAMGLAREREMGTLEQVLVTPVRPVLLLVGKMAPFVVIGLVDVTLLVGVGTWLFGIPIRGSLGVLYLGTCLYLMTTLGVGLLVSTVSSTQQQAFLGGFLFTVPAVLLSGLMTPIRAMPEWLQPVTLLNPIRHFAEIMRGVLLRGAGVADVWPQLVALLAIGVAILAAATLRFQRRLG</sequence>
<evidence type="ECO:0000256" key="5">
    <source>
        <dbReference type="ARBA" id="ARBA00022692"/>
    </source>
</evidence>
<keyword evidence="7 8" id="KW-0472">Membrane</keyword>
<protein>
    <submittedName>
        <fullName evidence="10">Transport permease protein</fullName>
    </submittedName>
</protein>
<accession>A0ABM7WYA8</accession>
<reference evidence="11" key="1">
    <citation type="journal article" date="2022" name="Int. J. Syst. Evol. Microbiol.">
        <title>Anaeromyxobacter oryzae sp. nov., Anaeromyxobacter diazotrophicus sp. nov. and Anaeromyxobacter paludicola sp. nov., isolated from paddy soils.</title>
        <authorList>
            <person name="Itoh H."/>
            <person name="Xu Z."/>
            <person name="Mise K."/>
            <person name="Masuda Y."/>
            <person name="Ushijima N."/>
            <person name="Hayakawa C."/>
            <person name="Shiratori Y."/>
            <person name="Senoo K."/>
        </authorList>
    </citation>
    <scope>NUCLEOTIDE SEQUENCE [LARGE SCALE GENOMIC DNA]</scope>
    <source>
        <strain evidence="11">Red232</strain>
    </source>
</reference>
<evidence type="ECO:0000256" key="4">
    <source>
        <dbReference type="ARBA" id="ARBA00022475"/>
    </source>
</evidence>
<feature type="transmembrane region" description="Helical" evidence="8">
    <location>
        <begin position="186"/>
        <end position="210"/>
    </location>
</feature>
<comment type="subcellular location">
    <subcellularLocation>
        <location evidence="1">Cell membrane</location>
        <topology evidence="1">Multi-pass membrane protein</topology>
    </subcellularLocation>
</comment>
<dbReference type="PROSITE" id="PS51012">
    <property type="entry name" value="ABC_TM2"/>
    <property type="match status" value="1"/>
</dbReference>
<dbReference type="InterPro" id="IPR013525">
    <property type="entry name" value="ABC2_TM"/>
</dbReference>
<evidence type="ECO:0000256" key="2">
    <source>
        <dbReference type="ARBA" id="ARBA00007783"/>
    </source>
</evidence>
<dbReference type="InterPro" id="IPR051449">
    <property type="entry name" value="ABC-2_transporter_component"/>
</dbReference>
<dbReference type="RefSeq" id="WP_248352913.1">
    <property type="nucleotide sequence ID" value="NZ_AP025591.1"/>
</dbReference>
<dbReference type="InterPro" id="IPR047817">
    <property type="entry name" value="ABC2_TM_bact-type"/>
</dbReference>
<evidence type="ECO:0000313" key="10">
    <source>
        <dbReference type="EMBL" id="BDG04517.1"/>
    </source>
</evidence>
<comment type="similarity">
    <text evidence="2">Belongs to the ABC-2 integral membrane protein family.</text>
</comment>
<feature type="transmembrane region" description="Helical" evidence="8">
    <location>
        <begin position="269"/>
        <end position="291"/>
    </location>
</feature>
<evidence type="ECO:0000313" key="11">
    <source>
        <dbReference type="Proteomes" id="UP001162891"/>
    </source>
</evidence>